<dbReference type="KEGG" id="pin:Ping_3698"/>
<dbReference type="EMBL" id="CP000510">
    <property type="protein sequence ID" value="ABM05375.1"/>
    <property type="molecule type" value="Genomic_DNA"/>
</dbReference>
<dbReference type="Proteomes" id="UP000000639">
    <property type="component" value="Chromosome"/>
</dbReference>
<reference evidence="1 2" key="1">
    <citation type="submission" date="2007-01" db="EMBL/GenBank/DDBJ databases">
        <title>Complete sequence of Psychromonas ingrahamii 37.</title>
        <authorList>
            <consortium name="US DOE Joint Genome Institute"/>
            <person name="Copeland A."/>
            <person name="Lucas S."/>
            <person name="Lapidus A."/>
            <person name="Barry K."/>
            <person name="Detter J.C."/>
            <person name="Glavina del Rio T."/>
            <person name="Hammon N."/>
            <person name="Israni S."/>
            <person name="Dalin E."/>
            <person name="Tice H."/>
            <person name="Pitluck S."/>
            <person name="Thompson L.S."/>
            <person name="Brettin T."/>
            <person name="Bruce D."/>
            <person name="Han C."/>
            <person name="Tapia R."/>
            <person name="Schmutz J."/>
            <person name="Larimer F."/>
            <person name="Land M."/>
            <person name="Hauser L."/>
            <person name="Kyrpides N."/>
            <person name="Ivanova N."/>
            <person name="Staley J."/>
            <person name="Richardson P."/>
        </authorList>
    </citation>
    <scope>NUCLEOTIDE SEQUENCE [LARGE SCALE GENOMIC DNA]</scope>
    <source>
        <strain evidence="1 2">37</strain>
    </source>
</reference>
<proteinExistence type="predicted"/>
<accession>A1T0W0</accession>
<dbReference type="HOGENOM" id="CLU_2318109_0_0_6"/>
<evidence type="ECO:0000313" key="1">
    <source>
        <dbReference type="EMBL" id="ABM05375.1"/>
    </source>
</evidence>
<sequence>MELANSNIIVNRPVGCFFAILMKHAIRLAGKTAFQNKGCDLNGFHFLEKYAGPLFARKVTKCFEWMGVCRSFADSLAVINPILNHKGIIILNGYALGHL</sequence>
<organism evidence="1 2">
    <name type="scientific">Psychromonas ingrahamii (strain DSM 17664 / CCUG 51855 / 37)</name>
    <dbReference type="NCBI Taxonomy" id="357804"/>
    <lineage>
        <taxon>Bacteria</taxon>
        <taxon>Pseudomonadati</taxon>
        <taxon>Pseudomonadota</taxon>
        <taxon>Gammaproteobacteria</taxon>
        <taxon>Alteromonadales</taxon>
        <taxon>Psychromonadaceae</taxon>
        <taxon>Psychromonas</taxon>
    </lineage>
</organism>
<protein>
    <submittedName>
        <fullName evidence="1">Uncharacterized protein</fullName>
    </submittedName>
</protein>
<name>A1T0W0_PSYIN</name>
<dbReference type="AlphaFoldDB" id="A1T0W0"/>
<dbReference type="OrthoDB" id="9856750at2"/>
<keyword evidence="2" id="KW-1185">Reference proteome</keyword>
<dbReference type="RefSeq" id="WP_011771923.1">
    <property type="nucleotide sequence ID" value="NC_008709.1"/>
</dbReference>
<evidence type="ECO:0000313" key="2">
    <source>
        <dbReference type="Proteomes" id="UP000000639"/>
    </source>
</evidence>
<gene>
    <name evidence="1" type="ordered locus">Ping_3698</name>
</gene>